<dbReference type="RefSeq" id="WP_394509535.1">
    <property type="nucleotide sequence ID" value="NZ_JBIGHX010000001.1"/>
</dbReference>
<comment type="caution">
    <text evidence="1">The sequence shown here is derived from an EMBL/GenBank/DDBJ whole genome shotgun (WGS) entry which is preliminary data.</text>
</comment>
<protein>
    <submittedName>
        <fullName evidence="1">Uncharacterized protein</fullName>
    </submittedName>
</protein>
<dbReference type="Proteomes" id="UP001606302">
    <property type="component" value="Unassembled WGS sequence"/>
</dbReference>
<evidence type="ECO:0000313" key="1">
    <source>
        <dbReference type="EMBL" id="MFG6460723.1"/>
    </source>
</evidence>
<sequence length="214" mass="23308">MAAVLFAANAAAQVAPRDVQKRVEDCAESGFSWLACAQGIERQALPSPGIARSRHVLSIQTPGRTLRLVDEIDSTGYQTVAYSYLGRVGPAQHHVVLRMQHESSEHLLIDSRSGRMARMPAYPVVSPDGRHFVAASADLTAGFQPNVIEVWSALSTGFRREAVFKPVWGPDSASWTAAERVDVAKICLLPTDAEPKPCGHAQLVREGGRWRLVD</sequence>
<reference evidence="1 2" key="1">
    <citation type="submission" date="2024-08" db="EMBL/GenBank/DDBJ databases">
        <authorList>
            <person name="Lu H."/>
        </authorList>
    </citation>
    <scope>NUCLEOTIDE SEQUENCE [LARGE SCALE GENOMIC DNA]</scope>
    <source>
        <strain evidence="1 2">DXS20W</strain>
    </source>
</reference>
<proteinExistence type="predicted"/>
<name>A0ABW7GFJ0_9BURK</name>
<organism evidence="1 2">
    <name type="scientific">Pelomonas lactea</name>
    <dbReference type="NCBI Taxonomy" id="3299030"/>
    <lineage>
        <taxon>Bacteria</taxon>
        <taxon>Pseudomonadati</taxon>
        <taxon>Pseudomonadota</taxon>
        <taxon>Betaproteobacteria</taxon>
        <taxon>Burkholderiales</taxon>
        <taxon>Sphaerotilaceae</taxon>
        <taxon>Roseateles</taxon>
    </lineage>
</organism>
<accession>A0ABW7GFJ0</accession>
<evidence type="ECO:0000313" key="2">
    <source>
        <dbReference type="Proteomes" id="UP001606302"/>
    </source>
</evidence>
<gene>
    <name evidence="1" type="ORF">ACG04Q_04000</name>
</gene>
<dbReference type="EMBL" id="JBIGHX010000001">
    <property type="protein sequence ID" value="MFG6460723.1"/>
    <property type="molecule type" value="Genomic_DNA"/>
</dbReference>
<keyword evidence="2" id="KW-1185">Reference proteome</keyword>